<comment type="caution">
    <text evidence="5">The sequence shown here is derived from an EMBL/GenBank/DDBJ whole genome shotgun (WGS) entry which is preliminary data.</text>
</comment>
<keyword evidence="2" id="KW-0238">DNA-binding</keyword>
<dbReference type="Pfam" id="PF07729">
    <property type="entry name" value="FCD"/>
    <property type="match status" value="1"/>
</dbReference>
<keyword evidence="1" id="KW-0805">Transcription regulation</keyword>
<dbReference type="Pfam" id="PF00392">
    <property type="entry name" value="GntR"/>
    <property type="match status" value="1"/>
</dbReference>
<evidence type="ECO:0000256" key="3">
    <source>
        <dbReference type="ARBA" id="ARBA00023163"/>
    </source>
</evidence>
<dbReference type="PANTHER" id="PTHR43537:SF24">
    <property type="entry name" value="GLUCONATE OPERON TRANSCRIPTIONAL REPRESSOR"/>
    <property type="match status" value="1"/>
</dbReference>
<dbReference type="SMART" id="SM00895">
    <property type="entry name" value="FCD"/>
    <property type="match status" value="1"/>
</dbReference>
<keyword evidence="3" id="KW-0804">Transcription</keyword>
<dbReference type="CDD" id="cd07377">
    <property type="entry name" value="WHTH_GntR"/>
    <property type="match status" value="1"/>
</dbReference>
<dbReference type="Gene3D" id="1.20.120.530">
    <property type="entry name" value="GntR ligand-binding domain-like"/>
    <property type="match status" value="1"/>
</dbReference>
<dbReference type="RefSeq" id="WP_188436626.1">
    <property type="nucleotide sequence ID" value="NZ_BMCM01000003.1"/>
</dbReference>
<organism evidence="5 6">
    <name type="scientific">Microbacterium murale</name>
    <dbReference type="NCBI Taxonomy" id="1081040"/>
    <lineage>
        <taxon>Bacteria</taxon>
        <taxon>Bacillati</taxon>
        <taxon>Actinomycetota</taxon>
        <taxon>Actinomycetes</taxon>
        <taxon>Micrococcales</taxon>
        <taxon>Microbacteriaceae</taxon>
        <taxon>Microbacterium</taxon>
    </lineage>
</organism>
<dbReference type="Gene3D" id="1.10.10.10">
    <property type="entry name" value="Winged helix-like DNA-binding domain superfamily/Winged helix DNA-binding domain"/>
    <property type="match status" value="1"/>
</dbReference>
<dbReference type="InterPro" id="IPR036390">
    <property type="entry name" value="WH_DNA-bd_sf"/>
</dbReference>
<dbReference type="SUPFAM" id="SSF46785">
    <property type="entry name" value="Winged helix' DNA-binding domain"/>
    <property type="match status" value="1"/>
</dbReference>
<evidence type="ECO:0000259" key="4">
    <source>
        <dbReference type="PROSITE" id="PS50949"/>
    </source>
</evidence>
<evidence type="ECO:0000313" key="6">
    <source>
        <dbReference type="Proteomes" id="UP000629365"/>
    </source>
</evidence>
<dbReference type="EMBL" id="BMCM01000003">
    <property type="protein sequence ID" value="GGD78877.1"/>
    <property type="molecule type" value="Genomic_DNA"/>
</dbReference>
<dbReference type="InterPro" id="IPR011711">
    <property type="entry name" value="GntR_C"/>
</dbReference>
<reference evidence="6" key="1">
    <citation type="journal article" date="2019" name="Int. J. Syst. Evol. Microbiol.">
        <title>The Global Catalogue of Microorganisms (GCM) 10K type strain sequencing project: providing services to taxonomists for standard genome sequencing and annotation.</title>
        <authorList>
            <consortium name="The Broad Institute Genomics Platform"/>
            <consortium name="The Broad Institute Genome Sequencing Center for Infectious Disease"/>
            <person name="Wu L."/>
            <person name="Ma J."/>
        </authorList>
    </citation>
    <scope>NUCLEOTIDE SEQUENCE [LARGE SCALE GENOMIC DNA]</scope>
    <source>
        <strain evidence="6">CCM 7640</strain>
    </source>
</reference>
<keyword evidence="6" id="KW-1185">Reference proteome</keyword>
<dbReference type="SMART" id="SM00345">
    <property type="entry name" value="HTH_GNTR"/>
    <property type="match status" value="1"/>
</dbReference>
<dbReference type="Proteomes" id="UP000629365">
    <property type="component" value="Unassembled WGS sequence"/>
</dbReference>
<dbReference type="PANTHER" id="PTHR43537">
    <property type="entry name" value="TRANSCRIPTIONAL REGULATOR, GNTR FAMILY"/>
    <property type="match status" value="1"/>
</dbReference>
<name>A0ABQ1RRN2_9MICO</name>
<dbReference type="PROSITE" id="PS50949">
    <property type="entry name" value="HTH_GNTR"/>
    <property type="match status" value="1"/>
</dbReference>
<dbReference type="InterPro" id="IPR000524">
    <property type="entry name" value="Tscrpt_reg_HTH_GntR"/>
</dbReference>
<proteinExistence type="predicted"/>
<accession>A0ABQ1RRN2</accession>
<evidence type="ECO:0000256" key="2">
    <source>
        <dbReference type="ARBA" id="ARBA00023125"/>
    </source>
</evidence>
<gene>
    <name evidence="5" type="ORF">GCM10007269_22170</name>
</gene>
<evidence type="ECO:0000256" key="1">
    <source>
        <dbReference type="ARBA" id="ARBA00023015"/>
    </source>
</evidence>
<dbReference type="InterPro" id="IPR036388">
    <property type="entry name" value="WH-like_DNA-bd_sf"/>
</dbReference>
<evidence type="ECO:0000313" key="5">
    <source>
        <dbReference type="EMBL" id="GGD78877.1"/>
    </source>
</evidence>
<dbReference type="InterPro" id="IPR008920">
    <property type="entry name" value="TF_FadR/GntR_C"/>
</dbReference>
<sequence>MATVDRKSPGSTGVVYDALWTRFLNGTYASGDRLPEAALAEELGVSRTPVREALGRMLAEGLVIPAARGVVVAGLDRDALRALFAFRGNLEGFSTELTAQRASQGLIAPAWFRELKESAQQFASAVTEGDRVSATESNMHFHTLIVEASGNEFVVDAHRRTIARLAVSTSLNLEHADWAREAARQHGLIADALHEGTATEAQRLAEAHIRDAMRVFDGH</sequence>
<dbReference type="SUPFAM" id="SSF48008">
    <property type="entry name" value="GntR ligand-binding domain-like"/>
    <property type="match status" value="1"/>
</dbReference>
<feature type="domain" description="HTH gntR-type" evidence="4">
    <location>
        <begin position="9"/>
        <end position="75"/>
    </location>
</feature>
<protein>
    <submittedName>
        <fullName evidence="5">GntR family transcriptional regulator</fullName>
    </submittedName>
</protein>
<dbReference type="PRINTS" id="PR00035">
    <property type="entry name" value="HTHGNTR"/>
</dbReference>